<dbReference type="PROSITE" id="PS00518">
    <property type="entry name" value="ZF_RING_1"/>
    <property type="match status" value="1"/>
</dbReference>
<dbReference type="InterPro" id="IPR042755">
    <property type="entry name" value="COP1"/>
</dbReference>
<dbReference type="PANTHER" id="PTHR44080:SF1">
    <property type="entry name" value="E3 UBIQUITIN-PROTEIN LIGASE COP1"/>
    <property type="match status" value="1"/>
</dbReference>
<keyword evidence="3" id="KW-0677">Repeat</keyword>
<dbReference type="PROSITE" id="PS00678">
    <property type="entry name" value="WD_REPEATS_1"/>
    <property type="match status" value="1"/>
</dbReference>
<dbReference type="EMBL" id="JAANHZ010000734">
    <property type="protein sequence ID" value="KAG5307492.1"/>
    <property type="molecule type" value="Genomic_DNA"/>
</dbReference>
<dbReference type="Pfam" id="PF00883">
    <property type="entry name" value="Peptidase_M17"/>
    <property type="match status" value="1"/>
</dbReference>
<comment type="caution">
    <text evidence="11">The sequence shown here is derived from an EMBL/GenBank/DDBJ whole genome shotgun (WGS) entry which is preliminary data.</text>
</comment>
<proteinExistence type="predicted"/>
<dbReference type="SUPFAM" id="SSF53187">
    <property type="entry name" value="Zn-dependent exopeptidases"/>
    <property type="match status" value="1"/>
</dbReference>
<feature type="compositionally biased region" description="Low complexity" evidence="9">
    <location>
        <begin position="1"/>
        <end position="16"/>
    </location>
</feature>
<gene>
    <name evidence="11" type="primary">Cop1</name>
    <name evidence="11" type="ORF">G6Z75_0002704</name>
</gene>
<dbReference type="Pfam" id="PF13923">
    <property type="entry name" value="zf-C3HC4_2"/>
    <property type="match status" value="1"/>
</dbReference>
<dbReference type="CDD" id="cd00200">
    <property type="entry name" value="WD40"/>
    <property type="match status" value="1"/>
</dbReference>
<dbReference type="InterPro" id="IPR015943">
    <property type="entry name" value="WD40/YVTN_repeat-like_dom_sf"/>
</dbReference>
<dbReference type="InterPro" id="IPR001841">
    <property type="entry name" value="Znf_RING"/>
</dbReference>
<dbReference type="SMART" id="SM00320">
    <property type="entry name" value="WD40"/>
    <property type="match status" value="6"/>
</dbReference>
<evidence type="ECO:0000256" key="4">
    <source>
        <dbReference type="ARBA" id="ARBA00022771"/>
    </source>
</evidence>
<evidence type="ECO:0000313" key="11">
    <source>
        <dbReference type="EMBL" id="KAG5307492.1"/>
    </source>
</evidence>
<feature type="repeat" description="WD" evidence="7">
    <location>
        <begin position="462"/>
        <end position="504"/>
    </location>
</feature>
<evidence type="ECO:0000256" key="7">
    <source>
        <dbReference type="PROSITE-ProRule" id="PRU00221"/>
    </source>
</evidence>
<accession>A0A836EW27</accession>
<dbReference type="PROSITE" id="PS50082">
    <property type="entry name" value="WD_REPEATS_2"/>
    <property type="match status" value="2"/>
</dbReference>
<keyword evidence="4 6" id="KW-0863">Zinc-finger</keyword>
<keyword evidence="1 7" id="KW-0853">WD repeat</keyword>
<dbReference type="SUPFAM" id="SSF57850">
    <property type="entry name" value="RING/U-box"/>
    <property type="match status" value="1"/>
</dbReference>
<feature type="repeat" description="WD" evidence="7">
    <location>
        <begin position="548"/>
        <end position="588"/>
    </location>
</feature>
<keyword evidence="8" id="KW-0175">Coiled coil</keyword>
<dbReference type="InterPro" id="IPR001680">
    <property type="entry name" value="WD40_rpt"/>
</dbReference>
<evidence type="ECO:0000256" key="3">
    <source>
        <dbReference type="ARBA" id="ARBA00022737"/>
    </source>
</evidence>
<keyword evidence="2" id="KW-0479">Metal-binding</keyword>
<feature type="non-terminal residue" evidence="11">
    <location>
        <position position="757"/>
    </location>
</feature>
<feature type="region of interest" description="Disordered" evidence="9">
    <location>
        <begin position="1"/>
        <end position="35"/>
    </location>
</feature>
<sequence>MSTPGDSNMGNDSSAGSSGGLGDGSGKFNKPHPPTNVLQRMTGILEDKSNDYMCPICFDLIDTAYITRCGHTFCHHCIVKCLEIKDRCPKCSFTLSEQDIFPNFLLDELVSKYKTRTKGLAQLGSYADNSRHRAAGNDSSVPASDGLRSIVAAESANLTLPDVNVMLEVLTQRKHLLEAETCTAQNKLLHEFLKHLLQQKEEQKNQLQKEVALIKKDMEEVENILKDVQSKCPRVEDVKKASENDTAQVSAIRREMLGLIDIIDSNMIKPSEKATDTFTNPNVSQPGGSTLAIRRKRLHAHFDDFVQCYFDSRGKELLLGQKTQSQSEVQQHGGMHSTSSGLDVFRENLVKFSRYNSLRPLATLNYSSDLFNNSTIVSSIEFDKDNEFFAIAGVTKRIKVFDYGAVIRDTVDIHYPCVEMVSSSKISCVSWNSFHKGMLASSDYEGTVTVWDAMTGQRTKAFQEHEKRCWSVDFNDVDTRLIASGSDDARVKLWALNTDYSVASLEAKANVCCVKFNPRSSCHLAFGSADHCVHYYDLRNMKEALCIFKGHRKAVSYVKFINKEEIVSASTDSQLKMWNINNPLCLRSFVGHVNEKNFVGLATDGDYVACGSENNALAEWRVGIIKAQAQNWARELSDTPANLMTPTIFSQQVFEVLTHLGVDVQVHDKSWAEQKKMGSFLSVARGSIEPPKFLEINYKGAENPNESPITLVGKGVTFDAGGISLKDHNFKWNDVRILDCESSYNKRLVSEMIHIKR</sequence>
<evidence type="ECO:0000256" key="8">
    <source>
        <dbReference type="SAM" id="Coils"/>
    </source>
</evidence>
<dbReference type="PROSITE" id="PS50089">
    <property type="entry name" value="ZF_RING_2"/>
    <property type="match status" value="1"/>
</dbReference>
<name>A0A836EW27_9HYME</name>
<reference evidence="11" key="1">
    <citation type="submission" date="2020-02" db="EMBL/GenBank/DDBJ databases">
        <title>Relaxed selection underlies rapid genomic changes in the transitions from sociality to social parasitism in ants.</title>
        <authorList>
            <person name="Bi X."/>
        </authorList>
    </citation>
    <scope>NUCLEOTIDE SEQUENCE</scope>
    <source>
        <strain evidence="11">BGI-DK2013a</strain>
        <tissue evidence="11">Whole body</tissue>
    </source>
</reference>
<dbReference type="Gene3D" id="2.130.10.10">
    <property type="entry name" value="YVTN repeat-like/Quinoprotein amine dehydrogenase"/>
    <property type="match status" value="1"/>
</dbReference>
<dbReference type="SUPFAM" id="SSF50978">
    <property type="entry name" value="WD40 repeat-like"/>
    <property type="match status" value="1"/>
</dbReference>
<evidence type="ECO:0000313" key="12">
    <source>
        <dbReference type="Proteomes" id="UP000667349"/>
    </source>
</evidence>
<dbReference type="PANTHER" id="PTHR44080">
    <property type="entry name" value="E3 UBIQUITIN-PROTEIN LIGASE COP1"/>
    <property type="match status" value="1"/>
</dbReference>
<dbReference type="AlphaFoldDB" id="A0A836EW27"/>
<evidence type="ECO:0000256" key="6">
    <source>
        <dbReference type="PROSITE-ProRule" id="PRU00175"/>
    </source>
</evidence>
<keyword evidence="11" id="KW-0436">Ligase</keyword>
<evidence type="ECO:0000256" key="9">
    <source>
        <dbReference type="SAM" id="MobiDB-lite"/>
    </source>
</evidence>
<evidence type="ECO:0000256" key="1">
    <source>
        <dbReference type="ARBA" id="ARBA00022574"/>
    </source>
</evidence>
<dbReference type="Gene3D" id="3.30.40.10">
    <property type="entry name" value="Zinc/RING finger domain, C3HC4 (zinc finger)"/>
    <property type="match status" value="1"/>
</dbReference>
<dbReference type="InterPro" id="IPR000819">
    <property type="entry name" value="Peptidase_M17_C"/>
</dbReference>
<dbReference type="SMART" id="SM00184">
    <property type="entry name" value="RING"/>
    <property type="match status" value="1"/>
</dbReference>
<dbReference type="InterPro" id="IPR019775">
    <property type="entry name" value="WD40_repeat_CS"/>
</dbReference>
<dbReference type="Proteomes" id="UP000667349">
    <property type="component" value="Unassembled WGS sequence"/>
</dbReference>
<dbReference type="GO" id="GO:0043161">
    <property type="term" value="P:proteasome-mediated ubiquitin-dependent protein catabolic process"/>
    <property type="evidence" value="ECO:0007669"/>
    <property type="project" value="TreeGrafter"/>
</dbReference>
<evidence type="ECO:0000259" key="10">
    <source>
        <dbReference type="PROSITE" id="PS50089"/>
    </source>
</evidence>
<evidence type="ECO:0000256" key="2">
    <source>
        <dbReference type="ARBA" id="ARBA00022723"/>
    </source>
</evidence>
<keyword evidence="5" id="KW-0862">Zinc</keyword>
<dbReference type="InterPro" id="IPR017907">
    <property type="entry name" value="Znf_RING_CS"/>
</dbReference>
<dbReference type="InterPro" id="IPR036322">
    <property type="entry name" value="WD40_repeat_dom_sf"/>
</dbReference>
<dbReference type="GO" id="GO:0070006">
    <property type="term" value="F:metalloaminopeptidase activity"/>
    <property type="evidence" value="ECO:0007669"/>
    <property type="project" value="InterPro"/>
</dbReference>
<keyword evidence="12" id="KW-1185">Reference proteome</keyword>
<dbReference type="GO" id="GO:0016874">
    <property type="term" value="F:ligase activity"/>
    <property type="evidence" value="ECO:0007669"/>
    <property type="project" value="UniProtKB-KW"/>
</dbReference>
<dbReference type="GO" id="GO:0061630">
    <property type="term" value="F:ubiquitin protein ligase activity"/>
    <property type="evidence" value="ECO:0007669"/>
    <property type="project" value="InterPro"/>
</dbReference>
<organism evidence="11 12">
    <name type="scientific">Acromyrmex insinuator</name>
    <dbReference type="NCBI Taxonomy" id="230686"/>
    <lineage>
        <taxon>Eukaryota</taxon>
        <taxon>Metazoa</taxon>
        <taxon>Ecdysozoa</taxon>
        <taxon>Arthropoda</taxon>
        <taxon>Hexapoda</taxon>
        <taxon>Insecta</taxon>
        <taxon>Pterygota</taxon>
        <taxon>Neoptera</taxon>
        <taxon>Endopterygota</taxon>
        <taxon>Hymenoptera</taxon>
        <taxon>Apocrita</taxon>
        <taxon>Aculeata</taxon>
        <taxon>Formicoidea</taxon>
        <taxon>Formicidae</taxon>
        <taxon>Myrmicinae</taxon>
        <taxon>Acromyrmex</taxon>
    </lineage>
</organism>
<dbReference type="CDD" id="cd16504">
    <property type="entry name" value="RING-HC_COP1"/>
    <property type="match status" value="1"/>
</dbReference>
<dbReference type="Pfam" id="PF00400">
    <property type="entry name" value="WD40"/>
    <property type="match status" value="3"/>
</dbReference>
<protein>
    <submittedName>
        <fullName evidence="11">COP1 ligase</fullName>
    </submittedName>
</protein>
<feature type="coiled-coil region" evidence="8">
    <location>
        <begin position="190"/>
        <end position="231"/>
    </location>
</feature>
<feature type="domain" description="RING-type" evidence="10">
    <location>
        <begin position="54"/>
        <end position="92"/>
    </location>
</feature>
<feature type="non-terminal residue" evidence="11">
    <location>
        <position position="1"/>
    </location>
</feature>
<evidence type="ECO:0000256" key="5">
    <source>
        <dbReference type="ARBA" id="ARBA00022833"/>
    </source>
</evidence>
<dbReference type="PROSITE" id="PS50294">
    <property type="entry name" value="WD_REPEATS_REGION"/>
    <property type="match status" value="1"/>
</dbReference>
<dbReference type="GO" id="GO:0008270">
    <property type="term" value="F:zinc ion binding"/>
    <property type="evidence" value="ECO:0007669"/>
    <property type="project" value="UniProtKB-KW"/>
</dbReference>
<dbReference type="InterPro" id="IPR013083">
    <property type="entry name" value="Znf_RING/FYVE/PHD"/>
</dbReference>